<gene>
    <name evidence="1" type="ORF">CCGE525_30005</name>
</gene>
<dbReference type="AlphaFoldDB" id="A0A387FX43"/>
<dbReference type="EMBL" id="CP032695">
    <property type="protein sequence ID" value="AYG62953.1"/>
    <property type="molecule type" value="Genomic_DNA"/>
</dbReference>
<reference evidence="1 2" key="1">
    <citation type="submission" date="2018-10" db="EMBL/GenBank/DDBJ databases">
        <title>Rhizobium etli, R. leguminosarum and a new Rhizobium genospecies from Phaseolus dumosus.</title>
        <authorList>
            <person name="Ramirez-Puebla S.T."/>
            <person name="Rogel-Hernandez M.A."/>
            <person name="Guerrero G."/>
            <person name="Ormeno-Orrillo E."/>
            <person name="Martinez-Romero J.C."/>
            <person name="Negrete-Yankelevich S."/>
            <person name="Martinez-Romero E."/>
        </authorList>
    </citation>
    <scope>NUCLEOTIDE SEQUENCE [LARGE SCALE GENOMIC DNA]</scope>
    <source>
        <strain evidence="1 2">CCGE525</strain>
        <plasmid evidence="2">prccge525c</plasmid>
    </source>
</reference>
<protein>
    <submittedName>
        <fullName evidence="1">DUF2934 domain-containing protein</fullName>
    </submittedName>
</protein>
<dbReference type="InterPro" id="IPR021327">
    <property type="entry name" value="DUF2934"/>
</dbReference>
<dbReference type="KEGG" id="rjg:CCGE525_30005"/>
<accession>A0A387FX43</accession>
<dbReference type="Proteomes" id="UP000282195">
    <property type="component" value="Plasmid pRCCGE525c"/>
</dbReference>
<organism evidence="1 2">
    <name type="scientific">Rhizobium jaguaris</name>
    <dbReference type="NCBI Taxonomy" id="1312183"/>
    <lineage>
        <taxon>Bacteria</taxon>
        <taxon>Pseudomonadati</taxon>
        <taxon>Pseudomonadota</taxon>
        <taxon>Alphaproteobacteria</taxon>
        <taxon>Hyphomicrobiales</taxon>
        <taxon>Rhizobiaceae</taxon>
        <taxon>Rhizobium/Agrobacterium group</taxon>
        <taxon>Rhizobium</taxon>
    </lineage>
</organism>
<evidence type="ECO:0000313" key="1">
    <source>
        <dbReference type="EMBL" id="AYG62953.1"/>
    </source>
</evidence>
<dbReference type="Pfam" id="PF11154">
    <property type="entry name" value="DUF2934"/>
    <property type="match status" value="1"/>
</dbReference>
<proteinExistence type="predicted"/>
<name>A0A387FX43_9HYPH</name>
<keyword evidence="1" id="KW-0614">Plasmid</keyword>
<evidence type="ECO:0000313" key="2">
    <source>
        <dbReference type="Proteomes" id="UP000282195"/>
    </source>
</evidence>
<keyword evidence="2" id="KW-1185">Reference proteome</keyword>
<sequence length="90" mass="10137">MLEPRDEWIQKRAYAIWEEEGYPSGRDTVHWEQASKERIALEKSIGKDEKIDVKPKAKRKAADALTSVVSDAAVKAVTKRASKKALDAKI</sequence>
<dbReference type="RefSeq" id="WP_120707863.1">
    <property type="nucleotide sequence ID" value="NZ_CP032695.1"/>
</dbReference>
<geneLocation type="plasmid" evidence="2">
    <name>prccge525c</name>
</geneLocation>
<dbReference type="OrthoDB" id="9811127at2"/>